<feature type="compositionally biased region" description="Basic and acidic residues" evidence="1">
    <location>
        <begin position="174"/>
        <end position="183"/>
    </location>
</feature>
<feature type="region of interest" description="Disordered" evidence="1">
    <location>
        <begin position="781"/>
        <end position="802"/>
    </location>
</feature>
<dbReference type="GO" id="GO:0016791">
    <property type="term" value="F:phosphatase activity"/>
    <property type="evidence" value="ECO:0007669"/>
    <property type="project" value="InterPro"/>
</dbReference>
<dbReference type="AlphaFoldDB" id="A0A9Q1C678"/>
<keyword evidence="4" id="KW-1185">Reference proteome</keyword>
<evidence type="ECO:0000313" key="4">
    <source>
        <dbReference type="Proteomes" id="UP001152320"/>
    </source>
</evidence>
<accession>A0A9Q1C678</accession>
<dbReference type="Proteomes" id="UP001152320">
    <property type="component" value="Chromosome 7"/>
</dbReference>
<feature type="region of interest" description="Disordered" evidence="1">
    <location>
        <begin position="336"/>
        <end position="383"/>
    </location>
</feature>
<evidence type="ECO:0000256" key="1">
    <source>
        <dbReference type="SAM" id="MobiDB-lite"/>
    </source>
</evidence>
<organism evidence="3 4">
    <name type="scientific">Holothuria leucospilota</name>
    <name type="common">Black long sea cucumber</name>
    <name type="synonym">Mertensiothuria leucospilota</name>
    <dbReference type="NCBI Taxonomy" id="206669"/>
    <lineage>
        <taxon>Eukaryota</taxon>
        <taxon>Metazoa</taxon>
        <taxon>Echinodermata</taxon>
        <taxon>Eleutherozoa</taxon>
        <taxon>Echinozoa</taxon>
        <taxon>Holothuroidea</taxon>
        <taxon>Aspidochirotacea</taxon>
        <taxon>Aspidochirotida</taxon>
        <taxon>Holothuriidae</taxon>
        <taxon>Holothuria</taxon>
    </lineage>
</organism>
<reference evidence="3" key="1">
    <citation type="submission" date="2021-10" db="EMBL/GenBank/DDBJ databases">
        <title>Tropical sea cucumber genome reveals ecological adaptation and Cuvierian tubules defense mechanism.</title>
        <authorList>
            <person name="Chen T."/>
        </authorList>
    </citation>
    <scope>NUCLEOTIDE SEQUENCE</scope>
    <source>
        <strain evidence="3">Nanhai2018</strain>
        <tissue evidence="3">Muscle</tissue>
    </source>
</reference>
<dbReference type="PANTHER" id="PTHR47039:SF1">
    <property type="entry name" value="INOSITOL POLYPHOSPHATE 5-PHOSPHATASE E"/>
    <property type="match status" value="1"/>
</dbReference>
<feature type="region of interest" description="Disordered" evidence="1">
    <location>
        <begin position="163"/>
        <end position="183"/>
    </location>
</feature>
<feature type="region of interest" description="Disordered" evidence="1">
    <location>
        <begin position="261"/>
        <end position="280"/>
    </location>
</feature>
<feature type="compositionally biased region" description="Polar residues" evidence="1">
    <location>
        <begin position="61"/>
        <end position="70"/>
    </location>
</feature>
<dbReference type="InterPro" id="IPR000300">
    <property type="entry name" value="IPPc"/>
</dbReference>
<dbReference type="SMART" id="SM00128">
    <property type="entry name" value="IPPc"/>
    <property type="match status" value="1"/>
</dbReference>
<proteinExistence type="predicted"/>
<dbReference type="InterPro" id="IPR053321">
    <property type="entry name" value="IPP-5-Phosphatase_Type_IV"/>
</dbReference>
<name>A0A9Q1C678_HOLLE</name>
<dbReference type="InterPro" id="IPR036691">
    <property type="entry name" value="Endo/exonu/phosph_ase_sf"/>
</dbReference>
<evidence type="ECO:0000313" key="3">
    <source>
        <dbReference type="EMBL" id="KAJ8038978.1"/>
    </source>
</evidence>
<dbReference type="GO" id="GO:0046856">
    <property type="term" value="P:phosphatidylinositol dephosphorylation"/>
    <property type="evidence" value="ECO:0007669"/>
    <property type="project" value="InterPro"/>
</dbReference>
<sequence>MDPDPFSENVNSSETVMSVVPRRKSRTLARLKKLKAEKILDQAEGNCTSPRSNDFEEKPSNNEGVYTHSSELVREPFAEISESGKCTLDSNLNTDKDREQEVPSAESENNFSQPVLAASDKISSELNDKLSFNSNHNDFCGGSAISDGVNKVDSFRENVSHDVESVTSELPGKSFHESEISRSESIDVNDNKLHEGEDVCHGSHNKEFMTSVGGHVTQVSEVSHQRNHSGAIISDASKTEECEILEDVKDEEESDDDLIVIGNSSSDVRPPSSQIAPEEGILANQMKAESAKDISEDEAIGSASSDCGCQHLDQLDSVLKYSDISANNVTYQNQEQFERTSTAADSLPPDLPGTSGYSGSNRGNDYPCNDLEGRTTSGALSEPLLGSTESLTDTNRSFLSTGALPPITTQTARRNKKRSYLMGGMRNKGSLLGKEELERNLPDRKIRVFVSTWNMHEEKNLPDNLEDLLLPEESIILQDIYVVGTQESTPDAGEWAIRLQETLGTTHILLHKASLGVLHLLIFIRRDLYWFCSPVEEDSVATRPGSMIKTKGAVAVSFTFFGTSFLFIVSHFTSGDDNLSQRVQDYSKIIRSLDLPIKVPPTRKYNVDKDDITSRFDAVFWCGDFNFRLMETKAKIENWAKQLKEGNEVDYNILLQHDQLRKTMTKSKFLHPQFTLKDSIFKGFQEGEINFLPTYKFDPGEDVYDTSSKARIPSYTDRVLFKPRRADETTVLHYNSCQTIKCSDHRPVYGIYEVKIRPGRDDIYPGSPSFAKDVFAEANRRRAAGGSKQKNKSQKSAICSVM</sequence>
<dbReference type="Gene3D" id="3.60.10.10">
    <property type="entry name" value="Endonuclease/exonuclease/phosphatase"/>
    <property type="match status" value="1"/>
</dbReference>
<dbReference type="OrthoDB" id="2248459at2759"/>
<protein>
    <submittedName>
        <fullName evidence="3">72 kDa inositol polyphosphate 5-phosphatase</fullName>
    </submittedName>
</protein>
<dbReference type="Pfam" id="PF22669">
    <property type="entry name" value="Exo_endo_phos2"/>
    <property type="match status" value="1"/>
</dbReference>
<feature type="domain" description="Inositol polyphosphate-related phosphatase" evidence="2">
    <location>
        <begin position="444"/>
        <end position="760"/>
    </location>
</feature>
<dbReference type="PANTHER" id="PTHR47039">
    <property type="entry name" value="INOSITOL POLYPHOSPHATE 5-PHOSPHATASE E"/>
    <property type="match status" value="1"/>
</dbReference>
<gene>
    <name evidence="3" type="ORF">HOLleu_16552</name>
</gene>
<evidence type="ECO:0000259" key="2">
    <source>
        <dbReference type="SMART" id="SM00128"/>
    </source>
</evidence>
<feature type="region of interest" description="Disordered" evidence="1">
    <location>
        <begin position="1"/>
        <end position="24"/>
    </location>
</feature>
<comment type="caution">
    <text evidence="3">The sequence shown here is derived from an EMBL/GenBank/DDBJ whole genome shotgun (WGS) entry which is preliminary data.</text>
</comment>
<feature type="compositionally biased region" description="Polar residues" evidence="1">
    <location>
        <begin position="262"/>
        <end position="275"/>
    </location>
</feature>
<dbReference type="EMBL" id="JAIZAY010000007">
    <property type="protein sequence ID" value="KAJ8038978.1"/>
    <property type="molecule type" value="Genomic_DNA"/>
</dbReference>
<feature type="region of interest" description="Disordered" evidence="1">
    <location>
        <begin position="42"/>
        <end position="115"/>
    </location>
</feature>
<dbReference type="SUPFAM" id="SSF56219">
    <property type="entry name" value="DNase I-like"/>
    <property type="match status" value="1"/>
</dbReference>